<evidence type="ECO:0000256" key="12">
    <source>
        <dbReference type="ARBA" id="ARBA00023004"/>
    </source>
</evidence>
<evidence type="ECO:0000256" key="4">
    <source>
        <dbReference type="ARBA" id="ARBA00007443"/>
    </source>
</evidence>
<evidence type="ECO:0000256" key="6">
    <source>
        <dbReference type="ARBA" id="ARBA00016364"/>
    </source>
</evidence>
<dbReference type="AlphaFoldDB" id="A0A670IMD9"/>
<feature type="region of interest" description="Disordered" evidence="18">
    <location>
        <begin position="388"/>
        <end position="429"/>
    </location>
</feature>
<evidence type="ECO:0000313" key="20">
    <source>
        <dbReference type="Ensembl" id="ENSPMRP00000013125.1"/>
    </source>
</evidence>
<evidence type="ECO:0000256" key="5">
    <source>
        <dbReference type="ARBA" id="ARBA00011245"/>
    </source>
</evidence>
<evidence type="ECO:0000256" key="9">
    <source>
        <dbReference type="ARBA" id="ARBA00022896"/>
    </source>
</evidence>
<evidence type="ECO:0000256" key="11">
    <source>
        <dbReference type="ARBA" id="ARBA00023002"/>
    </source>
</evidence>
<name>A0A670IMD9_PODMU</name>
<dbReference type="PROSITE" id="PS51471">
    <property type="entry name" value="FE2OG_OXY"/>
    <property type="match status" value="1"/>
</dbReference>
<dbReference type="OMA" id="HDHEILY"/>
<protein>
    <recommendedName>
        <fullName evidence="6">Prolyl 3-hydroxylase OGFOD1</fullName>
    </recommendedName>
    <alternativeName>
        <fullName evidence="15">2-oxoglutarate and iron-dependent oxygenase domain-containing protein 1</fullName>
    </alternativeName>
    <alternativeName>
        <fullName evidence="14">uS12 prolyl 3-hydroxylase</fullName>
    </alternativeName>
</protein>
<evidence type="ECO:0000256" key="16">
    <source>
        <dbReference type="ARBA" id="ARBA00047444"/>
    </source>
</evidence>
<comment type="catalytic activity">
    <reaction evidence="16">
        <text>[ribosomal protein uS12]-L-proline + 2-oxoglutarate + O2 = [ribosomal protein uS12]-(3S)-3-hydroxy-L-proline + succinate + CO2</text>
        <dbReference type="Rhea" id="RHEA:54156"/>
        <dbReference type="Rhea" id="RHEA-COMP:13816"/>
        <dbReference type="Rhea" id="RHEA-COMP:13818"/>
        <dbReference type="ChEBI" id="CHEBI:15379"/>
        <dbReference type="ChEBI" id="CHEBI:16526"/>
        <dbReference type="ChEBI" id="CHEBI:16810"/>
        <dbReference type="ChEBI" id="CHEBI:30031"/>
        <dbReference type="ChEBI" id="CHEBI:50342"/>
        <dbReference type="ChEBI" id="CHEBI:85428"/>
    </reaction>
</comment>
<keyword evidence="13" id="KW-0539">Nucleus</keyword>
<evidence type="ECO:0000256" key="14">
    <source>
        <dbReference type="ARBA" id="ARBA00029938"/>
    </source>
</evidence>
<dbReference type="GO" id="GO:0034063">
    <property type="term" value="P:stress granule assembly"/>
    <property type="evidence" value="ECO:0007669"/>
    <property type="project" value="Ensembl"/>
</dbReference>
<keyword evidence="11" id="KW-0560">Oxidoreductase</keyword>
<dbReference type="InterPro" id="IPR006620">
    <property type="entry name" value="Pro_4_hyd_alph"/>
</dbReference>
<dbReference type="RefSeq" id="XP_028595343.1">
    <property type="nucleotide sequence ID" value="XM_028739510.1"/>
</dbReference>
<keyword evidence="21" id="KW-1185">Reference proteome</keyword>
<dbReference type="CTD" id="55239"/>
<dbReference type="InterPro" id="IPR051842">
    <property type="entry name" value="uS12_prolyl_hydroxylase"/>
</dbReference>
<feature type="compositionally biased region" description="Polar residues" evidence="18">
    <location>
        <begin position="406"/>
        <end position="417"/>
    </location>
</feature>
<evidence type="ECO:0000256" key="1">
    <source>
        <dbReference type="ARBA" id="ARBA00001961"/>
    </source>
</evidence>
<dbReference type="Pfam" id="PF10637">
    <property type="entry name" value="Ofd1_CTDD"/>
    <property type="match status" value="1"/>
</dbReference>
<dbReference type="GO" id="GO:0031544">
    <property type="term" value="F:peptidyl-proline 3-dioxygenase activity"/>
    <property type="evidence" value="ECO:0007669"/>
    <property type="project" value="Ensembl"/>
</dbReference>
<reference evidence="20 21" key="1">
    <citation type="journal article" date="2019" name="Proc. Natl. Acad. Sci. U.S.A.">
        <title>Regulatory changes in pterin and carotenoid genes underlie balanced color polymorphisms in the wall lizard.</title>
        <authorList>
            <person name="Andrade P."/>
            <person name="Pinho C."/>
            <person name="Perez I de Lanuza G."/>
            <person name="Afonso S."/>
            <person name="Brejcha J."/>
            <person name="Rubin C.J."/>
            <person name="Wallerman O."/>
            <person name="Pereira P."/>
            <person name="Sabatino S.J."/>
            <person name="Bellati A."/>
            <person name="Pellitteri-Rosa D."/>
            <person name="Bosakova Z."/>
            <person name="Bunikis I."/>
            <person name="Carretero M.A."/>
            <person name="Feiner N."/>
            <person name="Marsik P."/>
            <person name="Pauperio F."/>
            <person name="Salvi D."/>
            <person name="Soler L."/>
            <person name="While G.M."/>
            <person name="Uller T."/>
            <person name="Font E."/>
            <person name="Andersson L."/>
            <person name="Carneiro M."/>
        </authorList>
    </citation>
    <scope>NUCLEOTIDE SEQUENCE</scope>
</reference>
<evidence type="ECO:0000256" key="18">
    <source>
        <dbReference type="SAM" id="MobiDB-lite"/>
    </source>
</evidence>
<reference evidence="20" key="3">
    <citation type="submission" date="2025-09" db="UniProtKB">
        <authorList>
            <consortium name="Ensembl"/>
        </authorList>
    </citation>
    <scope>IDENTIFICATION</scope>
</reference>
<keyword evidence="8" id="KW-0479">Metal-binding</keyword>
<dbReference type="InterPro" id="IPR019601">
    <property type="entry name" value="Oxoglutarate/Fe-dep_Oase_C"/>
</dbReference>
<evidence type="ECO:0000256" key="13">
    <source>
        <dbReference type="ARBA" id="ARBA00023242"/>
    </source>
</evidence>
<sequence>MRAGKMSGRRSRSHSARVENSGSPVNGEAPKKRVKQAVRAEFSAALREPALKEKVTAAWACQKAFDHEAIVLDPVPFHHCVIPNFFENEDFSEGLQKELLSLDFHEKCNDLYKFKQSDDLKNRGGPYITALRKVLFEEFQSWLSDVTQVKLEPTIDLSCAKYEYTDALLCHDDELEGRRIAFILYLVPPWDKSDGGTLDLFSTDDNFQPLEIAKSVVPSWNSLTFFEVSPVSFHQVAEVVSEGKCRLSVSGWFHGPSVARPVRYVEPLLPRSPHLPRDHEILYDWINPVYLDMDSQAQIQEEFEDRSETLLKDFLKREKFQLVCEALKKEGLKWSSRGPPNKRHYDKAEEESLPDILKNCMELFRSEAFFLLLSNFTGLKLHFLAPGEEDDEKEGEGEIAAGGDSSRCTQGESSQEETGSREYTEAHGSISDNKVNRECDSSVPLCTGELRHWTKGCYTLVHDAETTEFSLDLLLFCGCEDWDVEYGGFTSYLAKDEDEELLLITPEMNCLALVYRDPESLKFVKYINHRCLKQTARETEQTGFWDICFVYYE</sequence>
<comment type="similarity">
    <text evidence="4">Belongs to the TPA1 family.</text>
</comment>
<dbReference type="InterPro" id="IPR039558">
    <property type="entry name" value="TPA1/OFD1_N"/>
</dbReference>
<comment type="subunit">
    <text evidence="5">Monomer.</text>
</comment>
<comment type="subcellular location">
    <subcellularLocation>
        <location evidence="3">Cytoplasm</location>
    </subcellularLocation>
    <subcellularLocation>
        <location evidence="2">Nucleus</location>
    </subcellularLocation>
</comment>
<dbReference type="SMART" id="SM00702">
    <property type="entry name" value="P4Hc"/>
    <property type="match status" value="1"/>
</dbReference>
<feature type="region of interest" description="Disordered" evidence="18">
    <location>
        <begin position="1"/>
        <end position="33"/>
    </location>
</feature>
<comment type="function">
    <text evidence="17">Prolyl 3-hydroxylase that catalyzes 3-hydroxylation of 'Pro-62' of small ribosomal subunit uS12 (RPS23), thereby regulating protein translation termination efficiency. Involved in stress granule formation.</text>
</comment>
<dbReference type="OrthoDB" id="430522at2759"/>
<keyword evidence="9" id="KW-0847">Vitamin C</keyword>
<dbReference type="GeneTree" id="ENSGT00390000002349"/>
<keyword evidence="10" id="KW-0223">Dioxygenase</keyword>
<dbReference type="GO" id="GO:0010494">
    <property type="term" value="C:cytoplasmic stress granule"/>
    <property type="evidence" value="ECO:0007669"/>
    <property type="project" value="Ensembl"/>
</dbReference>
<evidence type="ECO:0000256" key="2">
    <source>
        <dbReference type="ARBA" id="ARBA00004123"/>
    </source>
</evidence>
<dbReference type="KEGG" id="pmua:114601896"/>
<dbReference type="Ensembl" id="ENSPMRT00000014010.1">
    <property type="protein sequence ID" value="ENSPMRP00000013125.1"/>
    <property type="gene ID" value="ENSPMRG00000008776.1"/>
</dbReference>
<evidence type="ECO:0000256" key="7">
    <source>
        <dbReference type="ARBA" id="ARBA00022490"/>
    </source>
</evidence>
<evidence type="ECO:0000256" key="17">
    <source>
        <dbReference type="ARBA" id="ARBA00055047"/>
    </source>
</evidence>
<dbReference type="GO" id="GO:0005829">
    <property type="term" value="C:cytosol"/>
    <property type="evidence" value="ECO:0007669"/>
    <property type="project" value="Ensembl"/>
</dbReference>
<evidence type="ECO:0000256" key="15">
    <source>
        <dbReference type="ARBA" id="ARBA00031489"/>
    </source>
</evidence>
<organism evidence="20 21">
    <name type="scientific">Podarcis muralis</name>
    <name type="common">Wall lizard</name>
    <name type="synonym">Lacerta muralis</name>
    <dbReference type="NCBI Taxonomy" id="64176"/>
    <lineage>
        <taxon>Eukaryota</taxon>
        <taxon>Metazoa</taxon>
        <taxon>Chordata</taxon>
        <taxon>Craniata</taxon>
        <taxon>Vertebrata</taxon>
        <taxon>Euteleostomi</taxon>
        <taxon>Lepidosauria</taxon>
        <taxon>Squamata</taxon>
        <taxon>Bifurcata</taxon>
        <taxon>Unidentata</taxon>
        <taxon>Episquamata</taxon>
        <taxon>Laterata</taxon>
        <taxon>Lacertibaenia</taxon>
        <taxon>Lacertidae</taxon>
        <taxon>Podarcis</taxon>
    </lineage>
</organism>
<keyword evidence="12" id="KW-0408">Iron</keyword>
<proteinExistence type="inferred from homology"/>
<accession>A0A670IMD9</accession>
<dbReference type="GO" id="GO:0006449">
    <property type="term" value="P:regulation of translational termination"/>
    <property type="evidence" value="ECO:0007669"/>
    <property type="project" value="Ensembl"/>
</dbReference>
<dbReference type="PANTHER" id="PTHR12117">
    <property type="entry name" value="HISTONE ACETYLTRANSFERASE COMPLEX"/>
    <property type="match status" value="1"/>
</dbReference>
<dbReference type="FunFam" id="2.60.120.620:FF:000010">
    <property type="entry name" value="Prolyl 3-hydroxylase OGFOD1 isoform 1"/>
    <property type="match status" value="1"/>
</dbReference>
<dbReference type="GO" id="GO:0005506">
    <property type="term" value="F:iron ion binding"/>
    <property type="evidence" value="ECO:0007669"/>
    <property type="project" value="InterPro"/>
</dbReference>
<dbReference type="Gene3D" id="2.60.120.620">
    <property type="entry name" value="q2cbj1_9rhob like domain"/>
    <property type="match status" value="2"/>
</dbReference>
<keyword evidence="7" id="KW-0963">Cytoplasm</keyword>
<reference evidence="20" key="2">
    <citation type="submission" date="2025-08" db="UniProtKB">
        <authorList>
            <consortium name="Ensembl"/>
        </authorList>
    </citation>
    <scope>IDENTIFICATION</scope>
</reference>
<dbReference type="Pfam" id="PF13661">
    <property type="entry name" value="2OG-FeII_Oxy_4"/>
    <property type="match status" value="1"/>
</dbReference>
<evidence type="ECO:0000256" key="10">
    <source>
        <dbReference type="ARBA" id="ARBA00022964"/>
    </source>
</evidence>
<comment type="cofactor">
    <cofactor evidence="1">
        <name>L-ascorbate</name>
        <dbReference type="ChEBI" id="CHEBI:38290"/>
    </cofactor>
</comment>
<dbReference type="PANTHER" id="PTHR12117:SF0">
    <property type="entry name" value="PROLYL 3-HYDROXYLASE OGFOD1"/>
    <property type="match status" value="1"/>
</dbReference>
<evidence type="ECO:0000313" key="21">
    <source>
        <dbReference type="Proteomes" id="UP000472272"/>
    </source>
</evidence>
<dbReference type="GO" id="GO:0008283">
    <property type="term" value="P:cell population proliferation"/>
    <property type="evidence" value="ECO:0007669"/>
    <property type="project" value="Ensembl"/>
</dbReference>
<evidence type="ECO:0000256" key="8">
    <source>
        <dbReference type="ARBA" id="ARBA00022723"/>
    </source>
</evidence>
<dbReference type="GO" id="GO:0005654">
    <property type="term" value="C:nucleoplasm"/>
    <property type="evidence" value="ECO:0007669"/>
    <property type="project" value="Ensembl"/>
</dbReference>
<evidence type="ECO:0000256" key="3">
    <source>
        <dbReference type="ARBA" id="ARBA00004496"/>
    </source>
</evidence>
<evidence type="ECO:0000259" key="19">
    <source>
        <dbReference type="PROSITE" id="PS51471"/>
    </source>
</evidence>
<feature type="domain" description="Fe2OG dioxygenase" evidence="19">
    <location>
        <begin position="150"/>
        <end position="255"/>
    </location>
</feature>
<dbReference type="InterPro" id="IPR005123">
    <property type="entry name" value="Oxoglu/Fe-dep_dioxygenase_dom"/>
</dbReference>
<feature type="compositionally biased region" description="Acidic residues" evidence="18">
    <location>
        <begin position="388"/>
        <end position="397"/>
    </location>
</feature>
<gene>
    <name evidence="20" type="primary">OGFOD1</name>
</gene>
<dbReference type="GO" id="GO:0031418">
    <property type="term" value="F:L-ascorbic acid binding"/>
    <property type="evidence" value="ECO:0007669"/>
    <property type="project" value="UniProtKB-KW"/>
</dbReference>
<dbReference type="Proteomes" id="UP000472272">
    <property type="component" value="Chromosome 8"/>
</dbReference>
<dbReference type="GeneID" id="114601896"/>